<keyword evidence="5 10" id="KW-0547">Nucleotide-binding</keyword>
<feature type="active site" evidence="10">
    <location>
        <position position="10"/>
    </location>
</feature>
<gene>
    <name evidence="10" type="primary">ispE</name>
    <name evidence="13" type="ORF">FH759_03165</name>
</gene>
<dbReference type="Proteomes" id="UP000483078">
    <property type="component" value="Unassembled WGS sequence"/>
</dbReference>
<dbReference type="Pfam" id="PF08544">
    <property type="entry name" value="GHMP_kinases_C"/>
    <property type="match status" value="1"/>
</dbReference>
<dbReference type="GO" id="GO:0050515">
    <property type="term" value="F:4-(cytidine 5'-diphospho)-2-C-methyl-D-erythritol kinase activity"/>
    <property type="evidence" value="ECO:0007669"/>
    <property type="project" value="UniProtKB-UniRule"/>
</dbReference>
<evidence type="ECO:0000256" key="7">
    <source>
        <dbReference type="ARBA" id="ARBA00022840"/>
    </source>
</evidence>
<dbReference type="Pfam" id="PF00288">
    <property type="entry name" value="GHMP_kinases_N"/>
    <property type="match status" value="1"/>
</dbReference>
<dbReference type="InterPro" id="IPR006204">
    <property type="entry name" value="GHMP_kinase_N_dom"/>
</dbReference>
<dbReference type="InterPro" id="IPR004424">
    <property type="entry name" value="IspE"/>
</dbReference>
<dbReference type="AlphaFoldDB" id="A0A7C9HL23"/>
<feature type="active site" evidence="10">
    <location>
        <position position="128"/>
    </location>
</feature>
<evidence type="ECO:0000256" key="10">
    <source>
        <dbReference type="HAMAP-Rule" id="MF_00061"/>
    </source>
</evidence>
<evidence type="ECO:0000256" key="6">
    <source>
        <dbReference type="ARBA" id="ARBA00022777"/>
    </source>
</evidence>
<dbReference type="Gene3D" id="3.30.230.10">
    <property type="match status" value="1"/>
</dbReference>
<dbReference type="HAMAP" id="MF_00061">
    <property type="entry name" value="IspE"/>
    <property type="match status" value="1"/>
</dbReference>
<dbReference type="InterPro" id="IPR014721">
    <property type="entry name" value="Ribsml_uS5_D2-typ_fold_subgr"/>
</dbReference>
<feature type="domain" description="GHMP kinase N-terminal" evidence="11">
    <location>
        <begin position="67"/>
        <end position="134"/>
    </location>
</feature>
<keyword evidence="4 10" id="KW-0808">Transferase</keyword>
<dbReference type="InterPro" id="IPR020568">
    <property type="entry name" value="Ribosomal_Su5_D2-typ_SF"/>
</dbReference>
<dbReference type="EC" id="2.7.1.148" evidence="2 10"/>
<dbReference type="RefSeq" id="WP_273248258.1">
    <property type="nucleotide sequence ID" value="NZ_VENJ01000004.1"/>
</dbReference>
<evidence type="ECO:0000259" key="12">
    <source>
        <dbReference type="Pfam" id="PF08544"/>
    </source>
</evidence>
<dbReference type="NCBIfam" id="NF011202">
    <property type="entry name" value="PRK14608.1"/>
    <property type="match status" value="1"/>
</dbReference>
<dbReference type="GO" id="GO:0016114">
    <property type="term" value="P:terpenoid biosynthetic process"/>
    <property type="evidence" value="ECO:0007669"/>
    <property type="project" value="UniProtKB-UniRule"/>
</dbReference>
<dbReference type="InterPro" id="IPR036554">
    <property type="entry name" value="GHMP_kinase_C_sf"/>
</dbReference>
<comment type="pathway">
    <text evidence="10">Isoprenoid biosynthesis; isopentenyl diphosphate biosynthesis via DXP pathway; isopentenyl diphosphate from 1-deoxy-D-xylulose 5-phosphate: step 3/6.</text>
</comment>
<dbReference type="SUPFAM" id="SSF54211">
    <property type="entry name" value="Ribosomal protein S5 domain 2-like"/>
    <property type="match status" value="1"/>
</dbReference>
<protein>
    <recommendedName>
        <fullName evidence="3 10">4-diphosphocytidyl-2-C-methyl-D-erythritol kinase</fullName>
        <shortName evidence="10">CMK</shortName>
        <ecNumber evidence="2 10">2.7.1.148</ecNumber>
    </recommendedName>
    <alternativeName>
        <fullName evidence="9 10">4-(cytidine-5'-diphospho)-2-C-methyl-D-erythritol kinase</fullName>
    </alternativeName>
</protein>
<evidence type="ECO:0000256" key="5">
    <source>
        <dbReference type="ARBA" id="ARBA00022741"/>
    </source>
</evidence>
<comment type="catalytic activity">
    <reaction evidence="10">
        <text>4-CDP-2-C-methyl-D-erythritol + ATP = 4-CDP-2-C-methyl-D-erythritol 2-phosphate + ADP + H(+)</text>
        <dbReference type="Rhea" id="RHEA:18437"/>
        <dbReference type="ChEBI" id="CHEBI:15378"/>
        <dbReference type="ChEBI" id="CHEBI:30616"/>
        <dbReference type="ChEBI" id="CHEBI:57823"/>
        <dbReference type="ChEBI" id="CHEBI:57919"/>
        <dbReference type="ChEBI" id="CHEBI:456216"/>
        <dbReference type="EC" id="2.7.1.148"/>
    </reaction>
</comment>
<evidence type="ECO:0000256" key="9">
    <source>
        <dbReference type="ARBA" id="ARBA00032554"/>
    </source>
</evidence>
<dbReference type="Gene3D" id="3.30.70.890">
    <property type="entry name" value="GHMP kinase, C-terminal domain"/>
    <property type="match status" value="1"/>
</dbReference>
<evidence type="ECO:0000259" key="11">
    <source>
        <dbReference type="Pfam" id="PF00288"/>
    </source>
</evidence>
<feature type="binding site" evidence="10">
    <location>
        <begin position="89"/>
        <end position="99"/>
    </location>
    <ligand>
        <name>ATP</name>
        <dbReference type="ChEBI" id="CHEBI:30616"/>
    </ligand>
</feature>
<sequence length="274" mass="27850">MATEVFAPAKVNLTLHITGRRDDGYHLLDSLVAFADVGDRLGVALSDAPHLAVTGPMAAGVPLGGNNLALRAARLMGADVRVTLDKHLPAAAGLGGGSSDAAACMRAVAALTGRPLPDAQAAAALGADVPVCLLARAARMRGIGEEVAPLASFPPLNAVLVNPGVAVPTGGVFARMMQTSNPPMPARLPDWPDAAALIDWLAAQRNDLEEPAIALQPVIGDLLKAIGAQPGCGLARMSGSGATCFGLFKTQAAAQKAARALARPGWWTEAVTLS</sequence>
<accession>A0A7C9HL23</accession>
<keyword evidence="7 10" id="KW-0067">ATP-binding</keyword>
<dbReference type="PIRSF" id="PIRSF010376">
    <property type="entry name" value="IspE"/>
    <property type="match status" value="1"/>
</dbReference>
<dbReference type="PANTHER" id="PTHR43527:SF2">
    <property type="entry name" value="4-DIPHOSPHOCYTIDYL-2-C-METHYL-D-ERYTHRITOL KINASE, CHLOROPLASTIC"/>
    <property type="match status" value="1"/>
</dbReference>
<evidence type="ECO:0000256" key="1">
    <source>
        <dbReference type="ARBA" id="ARBA00009684"/>
    </source>
</evidence>
<dbReference type="InterPro" id="IPR013750">
    <property type="entry name" value="GHMP_kinase_C_dom"/>
</dbReference>
<keyword evidence="8 10" id="KW-0414">Isoprene biosynthesis</keyword>
<dbReference type="EMBL" id="VENJ01000004">
    <property type="protein sequence ID" value="MTJ03683.1"/>
    <property type="molecule type" value="Genomic_DNA"/>
</dbReference>
<dbReference type="GO" id="GO:0019288">
    <property type="term" value="P:isopentenyl diphosphate biosynthetic process, methylerythritol 4-phosphate pathway"/>
    <property type="evidence" value="ECO:0007669"/>
    <property type="project" value="UniProtKB-UniRule"/>
</dbReference>
<dbReference type="UniPathway" id="UPA00056">
    <property type="reaction ID" value="UER00094"/>
</dbReference>
<dbReference type="GO" id="GO:0005524">
    <property type="term" value="F:ATP binding"/>
    <property type="evidence" value="ECO:0007669"/>
    <property type="project" value="UniProtKB-UniRule"/>
</dbReference>
<comment type="function">
    <text evidence="10">Catalyzes the phosphorylation of the position 2 hydroxy group of 4-diphosphocytidyl-2C-methyl-D-erythritol.</text>
</comment>
<dbReference type="SUPFAM" id="SSF55060">
    <property type="entry name" value="GHMP Kinase, C-terminal domain"/>
    <property type="match status" value="1"/>
</dbReference>
<evidence type="ECO:0000256" key="8">
    <source>
        <dbReference type="ARBA" id="ARBA00023229"/>
    </source>
</evidence>
<name>A0A7C9HL23_9RHOB</name>
<evidence type="ECO:0000313" key="14">
    <source>
        <dbReference type="Proteomes" id="UP000483078"/>
    </source>
</evidence>
<organism evidence="13 14">
    <name type="scientific">Sediminimonas qiaohouensis</name>
    <dbReference type="NCBI Taxonomy" id="552061"/>
    <lineage>
        <taxon>Bacteria</taxon>
        <taxon>Pseudomonadati</taxon>
        <taxon>Pseudomonadota</taxon>
        <taxon>Alphaproteobacteria</taxon>
        <taxon>Rhodobacterales</taxon>
        <taxon>Roseobacteraceae</taxon>
        <taxon>Sediminimonas</taxon>
    </lineage>
</organism>
<comment type="similarity">
    <text evidence="1 10">Belongs to the GHMP kinase family. IspE subfamily.</text>
</comment>
<keyword evidence="6 10" id="KW-0418">Kinase</keyword>
<feature type="domain" description="GHMP kinase C-terminal" evidence="12">
    <location>
        <begin position="190"/>
        <end position="263"/>
    </location>
</feature>
<evidence type="ECO:0000256" key="3">
    <source>
        <dbReference type="ARBA" id="ARBA00017473"/>
    </source>
</evidence>
<evidence type="ECO:0000256" key="2">
    <source>
        <dbReference type="ARBA" id="ARBA00012052"/>
    </source>
</evidence>
<reference evidence="13 14" key="1">
    <citation type="submission" date="2019-06" db="EMBL/GenBank/DDBJ databases">
        <title>Enrichment of Autotrophic Halophilic Microorganisms from Red Sea Brine Pool Using Microbial Electrosynthesis System.</title>
        <authorList>
            <person name="Alqahtani M.F."/>
            <person name="Bajracharya S."/>
            <person name="Katuri K.P."/>
            <person name="Ali M."/>
            <person name="Saikaly P.E."/>
        </authorList>
    </citation>
    <scope>NUCLEOTIDE SEQUENCE [LARGE SCALE GENOMIC DNA]</scope>
    <source>
        <strain evidence="13">MES6</strain>
    </source>
</reference>
<proteinExistence type="inferred from homology"/>
<comment type="caution">
    <text evidence="13">The sequence shown here is derived from an EMBL/GenBank/DDBJ whole genome shotgun (WGS) entry which is preliminary data.</text>
</comment>
<dbReference type="NCBIfam" id="TIGR00154">
    <property type="entry name" value="ispE"/>
    <property type="match status" value="1"/>
</dbReference>
<dbReference type="PANTHER" id="PTHR43527">
    <property type="entry name" value="4-DIPHOSPHOCYTIDYL-2-C-METHYL-D-ERYTHRITOL KINASE, CHLOROPLASTIC"/>
    <property type="match status" value="1"/>
</dbReference>
<evidence type="ECO:0000313" key="13">
    <source>
        <dbReference type="EMBL" id="MTJ03683.1"/>
    </source>
</evidence>
<evidence type="ECO:0000256" key="4">
    <source>
        <dbReference type="ARBA" id="ARBA00022679"/>
    </source>
</evidence>